<protein>
    <recommendedName>
        <fullName evidence="3">DUF1684 domain-containing protein</fullName>
    </recommendedName>
</protein>
<dbReference type="STRING" id="288705.RSal33209_1526"/>
<dbReference type="PANTHER" id="PTHR41913">
    <property type="entry name" value="DUF1684 DOMAIN-CONTAINING PROTEIN"/>
    <property type="match status" value="1"/>
</dbReference>
<keyword evidence="2" id="KW-1185">Reference proteome</keyword>
<evidence type="ECO:0000313" key="2">
    <source>
        <dbReference type="Proteomes" id="UP000002007"/>
    </source>
</evidence>
<accession>A9WNR3</accession>
<dbReference type="HOGENOM" id="CLU_090976_0_0_11"/>
<dbReference type="KEGG" id="rsa:RSal33209_1526"/>
<dbReference type="EMBL" id="CP000910">
    <property type="protein sequence ID" value="ABY23262.1"/>
    <property type="molecule type" value="Genomic_DNA"/>
</dbReference>
<dbReference type="eggNOG" id="COG3358">
    <property type="taxonomic scope" value="Bacteria"/>
</dbReference>
<evidence type="ECO:0008006" key="3">
    <source>
        <dbReference type="Google" id="ProtNLM"/>
    </source>
</evidence>
<organism evidence="1 2">
    <name type="scientific">Renibacterium salmoninarum (strain ATCC 33209 / DSM 20767 / JCM 11484 / NBRC 15589 / NCIMB 2235)</name>
    <dbReference type="NCBI Taxonomy" id="288705"/>
    <lineage>
        <taxon>Bacteria</taxon>
        <taxon>Bacillati</taxon>
        <taxon>Actinomycetota</taxon>
        <taxon>Actinomycetes</taxon>
        <taxon>Micrococcales</taxon>
        <taxon>Micrococcaceae</taxon>
        <taxon>Renibacterium</taxon>
    </lineage>
</organism>
<dbReference type="InterPro" id="IPR012467">
    <property type="entry name" value="DUF1684"/>
</dbReference>
<dbReference type="RefSeq" id="WP_012244941.1">
    <property type="nucleotide sequence ID" value="NC_010168.1"/>
</dbReference>
<dbReference type="Proteomes" id="UP000002007">
    <property type="component" value="Chromosome"/>
</dbReference>
<proteinExistence type="predicted"/>
<dbReference type="PANTHER" id="PTHR41913:SF1">
    <property type="entry name" value="DUF1684 DOMAIN-CONTAINING PROTEIN"/>
    <property type="match status" value="1"/>
</dbReference>
<reference evidence="2" key="1">
    <citation type="journal article" date="2008" name="J. Bacteriol.">
        <title>Genome sequence of the fish pathogen Renibacterium salmoninarum suggests reductive evolution away from an environmental Arthrobacter ancestor.</title>
        <authorList>
            <person name="Wiens G.D."/>
            <person name="Rockey D.D."/>
            <person name="Wu Z."/>
            <person name="Chang J."/>
            <person name="Levy R."/>
            <person name="Crane S."/>
            <person name="Chen D.S."/>
            <person name="Capri G.R."/>
            <person name="Burnett J.R."/>
            <person name="Sudheesh P.S."/>
            <person name="Schipma M.J."/>
            <person name="Burd H."/>
            <person name="Bhattacharyya A."/>
            <person name="Rhodes L.D."/>
            <person name="Kaul R."/>
            <person name="Strom M.S."/>
        </authorList>
    </citation>
    <scope>NUCLEOTIDE SEQUENCE [LARGE SCALE GENOMIC DNA]</scope>
    <source>
        <strain evidence="2">ATCC 33209 / DSM 20767 / JCM 11484 / NBRC 15589 / NCIMB 2235</strain>
    </source>
</reference>
<dbReference type="AlphaFoldDB" id="A9WNR3"/>
<gene>
    <name evidence="1" type="ordered locus">RSal33209_1526</name>
</gene>
<name>A9WNR3_RENSM</name>
<evidence type="ECO:0000313" key="1">
    <source>
        <dbReference type="EMBL" id="ABY23262.1"/>
    </source>
</evidence>
<dbReference type="Pfam" id="PF07920">
    <property type="entry name" value="DUF1684"/>
    <property type="match status" value="1"/>
</dbReference>
<sequence>MDQPDLLAAQIADWRLQTFELYAKVRDMAQEDPATAHAHWLQRRNEMFAQHPASALSVAAKSRFSALPVGSYDPDYRFAVVLNQVGVGEQLSVQTGTDGEVHYERLGTAELAGLGSLAVWRHGGYGGGIFLPFRDDSSGLLGGSYGGGRYLLDTIKGAHLGSFERSWIIDFNFAYNPSCAYDETWACPLPWPANRLSALVPVGELYSPELSVSAPSAI</sequence>